<evidence type="ECO:0000313" key="1">
    <source>
        <dbReference type="EMBL" id="CAB4346964.1"/>
    </source>
</evidence>
<accession>A0A6J5ZWE4</accession>
<name>A0A6J5ZWE4_9ZZZZ</name>
<gene>
    <name evidence="1" type="ORF">UFOPK3547_01535</name>
</gene>
<organism evidence="1">
    <name type="scientific">freshwater metagenome</name>
    <dbReference type="NCBI Taxonomy" id="449393"/>
    <lineage>
        <taxon>unclassified sequences</taxon>
        <taxon>metagenomes</taxon>
        <taxon>ecological metagenomes</taxon>
    </lineage>
</organism>
<protein>
    <submittedName>
        <fullName evidence="1">Unannotated protein</fullName>
    </submittedName>
</protein>
<reference evidence="1" key="1">
    <citation type="submission" date="2020-05" db="EMBL/GenBank/DDBJ databases">
        <authorList>
            <person name="Chiriac C."/>
            <person name="Salcher M."/>
            <person name="Ghai R."/>
            <person name="Kavagutti S V."/>
        </authorList>
    </citation>
    <scope>NUCLEOTIDE SEQUENCE</scope>
</reference>
<sequence length="54" mass="5689">MPVTWSSGNTSRMQRIGTAYISTPAMPLRKTDLGTSFCGSCISSAAPFCSSKPT</sequence>
<proteinExistence type="predicted"/>
<dbReference type="AlphaFoldDB" id="A0A6J5ZWE4"/>
<dbReference type="EMBL" id="CAESAN010000165">
    <property type="protein sequence ID" value="CAB4346964.1"/>
    <property type="molecule type" value="Genomic_DNA"/>
</dbReference>